<dbReference type="GO" id="GO:0006529">
    <property type="term" value="P:asparagine biosynthetic process"/>
    <property type="evidence" value="ECO:0007669"/>
    <property type="project" value="UniProtKB-KW"/>
</dbReference>
<dbReference type="PANTHER" id="PTHR45937:SF1">
    <property type="entry name" value="ASPARAGINE SYNTHETASE DOMAIN-CONTAINING PROTEIN 1"/>
    <property type="match status" value="1"/>
</dbReference>
<dbReference type="PANTHER" id="PTHR45937">
    <property type="entry name" value="ASPARAGINE SYNTHETASE DOMAIN-CONTAINING PROTEIN 1"/>
    <property type="match status" value="1"/>
</dbReference>
<evidence type="ECO:0000256" key="1">
    <source>
        <dbReference type="ARBA" id="ARBA00022605"/>
    </source>
</evidence>
<dbReference type="InterPro" id="IPR051857">
    <property type="entry name" value="Asn_synthetase_domain"/>
</dbReference>
<dbReference type="AlphaFoldDB" id="A0A1Q3AK23"/>
<keyword evidence="3" id="KW-0315">Glutamine amidotransferase</keyword>
<gene>
    <name evidence="7" type="ORF">ZYGR_0AZ02700</name>
</gene>
<dbReference type="GO" id="GO:0004066">
    <property type="term" value="F:asparagine synthase (glutamine-hydrolyzing) activity"/>
    <property type="evidence" value="ECO:0007669"/>
    <property type="project" value="InterPro"/>
</dbReference>
<proteinExistence type="predicted"/>
<dbReference type="SUPFAM" id="SSF52402">
    <property type="entry name" value="Adenine nucleotide alpha hydrolases-like"/>
    <property type="match status" value="1"/>
</dbReference>
<name>A0A1Q3AK23_ZYGRO</name>
<feature type="compositionally biased region" description="Basic and acidic residues" evidence="4">
    <location>
        <begin position="499"/>
        <end position="513"/>
    </location>
</feature>
<dbReference type="Gene3D" id="3.40.50.620">
    <property type="entry name" value="HUPs"/>
    <property type="match status" value="1"/>
</dbReference>
<comment type="caution">
    <text evidence="7">The sequence shown here is derived from an EMBL/GenBank/DDBJ whole genome shotgun (WGS) entry which is preliminary data.</text>
</comment>
<evidence type="ECO:0000313" key="7">
    <source>
        <dbReference type="EMBL" id="GAV56098.1"/>
    </source>
</evidence>
<feature type="domain" description="Asparagine synthetase" evidence="5">
    <location>
        <begin position="409"/>
        <end position="500"/>
    </location>
</feature>
<sequence>MCGILLHYTAHQNFCNELLEFEEGFQGSRRGSSSSSPIFDAIVPYVAARGPNFSSLRVSKEHCISWFSSVLSLREPFIRQSVEVGDRYILQFNGELYNEEILDNDTNFVASLLENDKMRIFEVVAFLEGEFAYTIYDTHERKLYFGRDDIGKRSLSYRLDQTSGEIYVASVTGQQEGFTDCLAGVVYTYDIKSKSLNVQMLPILYREVSCEIVENEDEFQRVTNALYEQLKSSIAKRVESIHPIHLENSPIGVLFSGGLDCSVIAAMICQQLENQPSKRTVELLNVSFENHRTGLLPQDTPDRKLAVKSADALKKLYPEVDIKLVEIDVPYETYSEYRPKVIDLMYPKNTEMDLSISIAFHFASKGSGYIDCGNGQREKYQRQGIVLFSGLGADELYGGYYKFARKSIDELVEELTRQINNIYNRNLNRDDKVIAANGVEVRYPFLDRHVIEFSMQKIPINWKINKLVLRKLALEKLDLKSISEEPKRAIQFGSKSAKMTKDGNRHGTDVLKQ</sequence>
<evidence type="ECO:0000259" key="6">
    <source>
        <dbReference type="Pfam" id="PF13537"/>
    </source>
</evidence>
<dbReference type="CDD" id="cd01991">
    <property type="entry name" value="Asn_synthase_B_C"/>
    <property type="match status" value="1"/>
</dbReference>
<keyword evidence="2" id="KW-0061">Asparagine biosynthesis</keyword>
<dbReference type="InterPro" id="IPR029055">
    <property type="entry name" value="Ntn_hydrolases_N"/>
</dbReference>
<dbReference type="EMBL" id="BDGX01000052">
    <property type="protein sequence ID" value="GAV56098.1"/>
    <property type="molecule type" value="Genomic_DNA"/>
</dbReference>
<keyword evidence="1" id="KW-0028">Amino-acid biosynthesis</keyword>
<evidence type="ECO:0000256" key="2">
    <source>
        <dbReference type="ARBA" id="ARBA00022888"/>
    </source>
</evidence>
<evidence type="ECO:0008006" key="9">
    <source>
        <dbReference type="Google" id="ProtNLM"/>
    </source>
</evidence>
<dbReference type="Proteomes" id="UP000187013">
    <property type="component" value="Unassembled WGS sequence"/>
</dbReference>
<protein>
    <recommendedName>
        <fullName evidence="9">Asparagine synthase (glutamine-hydrolyzing)</fullName>
    </recommendedName>
</protein>
<accession>A0A1Q3AK23</accession>
<dbReference type="SUPFAM" id="SSF56235">
    <property type="entry name" value="N-terminal nucleophile aminohydrolases (Ntn hydrolases)"/>
    <property type="match status" value="1"/>
</dbReference>
<dbReference type="OrthoDB" id="10252281at2759"/>
<evidence type="ECO:0000256" key="4">
    <source>
        <dbReference type="SAM" id="MobiDB-lite"/>
    </source>
</evidence>
<dbReference type="InterPro" id="IPR001962">
    <property type="entry name" value="Asn_synthase"/>
</dbReference>
<organism evidence="7 8">
    <name type="scientific">Zygosaccharomyces rouxii</name>
    <dbReference type="NCBI Taxonomy" id="4956"/>
    <lineage>
        <taxon>Eukaryota</taxon>
        <taxon>Fungi</taxon>
        <taxon>Dikarya</taxon>
        <taxon>Ascomycota</taxon>
        <taxon>Saccharomycotina</taxon>
        <taxon>Saccharomycetes</taxon>
        <taxon>Saccharomycetales</taxon>
        <taxon>Saccharomycetaceae</taxon>
        <taxon>Zygosaccharomyces</taxon>
    </lineage>
</organism>
<evidence type="ECO:0000259" key="5">
    <source>
        <dbReference type="Pfam" id="PF00733"/>
    </source>
</evidence>
<feature type="domain" description="Glutamine amidotransferase type-2" evidence="6">
    <location>
        <begin position="85"/>
        <end position="170"/>
    </location>
</feature>
<reference evidence="7 8" key="1">
    <citation type="submission" date="2016-08" db="EMBL/GenBank/DDBJ databases">
        <title>Draft genome sequence of allopolyploid Zygosaccharomyces rouxii.</title>
        <authorList>
            <person name="Watanabe J."/>
            <person name="Uehara K."/>
            <person name="Mogi Y."/>
            <person name="Tsukioka Y."/>
        </authorList>
    </citation>
    <scope>NUCLEOTIDE SEQUENCE [LARGE SCALE GENOMIC DNA]</scope>
    <source>
        <strain evidence="7 8">NBRC 110957</strain>
    </source>
</reference>
<dbReference type="InterPro" id="IPR014729">
    <property type="entry name" value="Rossmann-like_a/b/a_fold"/>
</dbReference>
<feature type="region of interest" description="Disordered" evidence="4">
    <location>
        <begin position="493"/>
        <end position="513"/>
    </location>
</feature>
<dbReference type="Pfam" id="PF00733">
    <property type="entry name" value="Asn_synthase"/>
    <property type="match status" value="1"/>
</dbReference>
<evidence type="ECO:0000313" key="8">
    <source>
        <dbReference type="Proteomes" id="UP000187013"/>
    </source>
</evidence>
<dbReference type="Pfam" id="PF13537">
    <property type="entry name" value="GATase_7"/>
    <property type="match status" value="1"/>
</dbReference>
<evidence type="ECO:0000256" key="3">
    <source>
        <dbReference type="ARBA" id="ARBA00022962"/>
    </source>
</evidence>
<dbReference type="Gene3D" id="3.60.20.10">
    <property type="entry name" value="Glutamine Phosphoribosylpyrophosphate, subunit 1, domain 1"/>
    <property type="match status" value="1"/>
</dbReference>
<dbReference type="InterPro" id="IPR017932">
    <property type="entry name" value="GATase_2_dom"/>
</dbReference>